<dbReference type="CDD" id="cd06529">
    <property type="entry name" value="S24_LexA-like"/>
    <property type="match status" value="1"/>
</dbReference>
<protein>
    <submittedName>
        <fullName evidence="10">Peptidase S24</fullName>
    </submittedName>
</protein>
<evidence type="ECO:0000313" key="10">
    <source>
        <dbReference type="EMBL" id="AKO65987.1"/>
    </source>
</evidence>
<dbReference type="NCBIfam" id="NF007621">
    <property type="entry name" value="PRK10276.1"/>
    <property type="match status" value="1"/>
</dbReference>
<feature type="compositionally biased region" description="Basic residues" evidence="8">
    <location>
        <begin position="1"/>
        <end position="20"/>
    </location>
</feature>
<dbReference type="PANTHER" id="PTHR33516">
    <property type="entry name" value="LEXA REPRESSOR"/>
    <property type="match status" value="1"/>
</dbReference>
<dbReference type="InterPro" id="IPR039418">
    <property type="entry name" value="LexA-like"/>
</dbReference>
<dbReference type="InterPro" id="IPR036286">
    <property type="entry name" value="LexA/Signal_pep-like_sf"/>
</dbReference>
<keyword evidence="11" id="KW-1185">Reference proteome</keyword>
<keyword evidence="5" id="KW-0234">DNA repair</keyword>
<dbReference type="AlphaFoldDB" id="A0A0H4JBX1"/>
<dbReference type="GO" id="GO:0006281">
    <property type="term" value="P:DNA repair"/>
    <property type="evidence" value="ECO:0007669"/>
    <property type="project" value="UniProtKB-KW"/>
</dbReference>
<proteinExistence type="inferred from homology"/>
<accession>A0A0H4JBX1</accession>
<dbReference type="InterPro" id="IPR050077">
    <property type="entry name" value="LexA_repressor"/>
</dbReference>
<dbReference type="EMBL" id="CP011002">
    <property type="protein sequence ID" value="AKO65987.1"/>
    <property type="molecule type" value="Genomic_DNA"/>
</dbReference>
<evidence type="ECO:0000313" key="11">
    <source>
        <dbReference type="Proteomes" id="UP000066549"/>
    </source>
</evidence>
<dbReference type="PANTHER" id="PTHR33516:SF2">
    <property type="entry name" value="LEXA REPRESSOR-RELATED"/>
    <property type="match status" value="1"/>
</dbReference>
<keyword evidence="6" id="KW-0742">SOS response</keyword>
<dbReference type="GO" id="GO:0003677">
    <property type="term" value="F:DNA binding"/>
    <property type="evidence" value="ECO:0007669"/>
    <property type="project" value="InterPro"/>
</dbReference>
<comment type="similarity">
    <text evidence="1 7">Belongs to the peptidase S24 family.</text>
</comment>
<evidence type="ECO:0000256" key="1">
    <source>
        <dbReference type="ARBA" id="ARBA00007484"/>
    </source>
</evidence>
<evidence type="ECO:0000256" key="7">
    <source>
        <dbReference type="RuleBase" id="RU003991"/>
    </source>
</evidence>
<dbReference type="GO" id="GO:0006355">
    <property type="term" value="P:regulation of DNA-templated transcription"/>
    <property type="evidence" value="ECO:0007669"/>
    <property type="project" value="InterPro"/>
</dbReference>
<dbReference type="Pfam" id="PF00717">
    <property type="entry name" value="Peptidase_S24"/>
    <property type="match status" value="1"/>
</dbReference>
<dbReference type="GO" id="GO:0016787">
    <property type="term" value="F:hydrolase activity"/>
    <property type="evidence" value="ECO:0007669"/>
    <property type="project" value="UniProtKB-KW"/>
</dbReference>
<dbReference type="Proteomes" id="UP000066549">
    <property type="component" value="Chromosome"/>
</dbReference>
<evidence type="ECO:0000256" key="3">
    <source>
        <dbReference type="ARBA" id="ARBA00022801"/>
    </source>
</evidence>
<evidence type="ECO:0000256" key="8">
    <source>
        <dbReference type="SAM" id="MobiDB-lite"/>
    </source>
</evidence>
<dbReference type="SUPFAM" id="SSF51306">
    <property type="entry name" value="LexA/Signal peptidase"/>
    <property type="match status" value="1"/>
</dbReference>
<evidence type="ECO:0000256" key="2">
    <source>
        <dbReference type="ARBA" id="ARBA00022763"/>
    </source>
</evidence>
<dbReference type="GO" id="GO:0009432">
    <property type="term" value="P:SOS response"/>
    <property type="evidence" value="ECO:0007669"/>
    <property type="project" value="UniProtKB-KW"/>
</dbReference>
<reference evidence="10 11" key="1">
    <citation type="submission" date="2015-03" db="EMBL/GenBank/DDBJ databases">
        <title>Comparative analysis of the OM43 clade including a novel species from Red Sea uncovers genomic and metabolic diversity among marine methylotrophs.</title>
        <authorList>
            <person name="Jimenez-Infante F."/>
            <person name="Ngugi D.K."/>
            <person name="Vinu M."/>
            <person name="Alam I."/>
            <person name="Kamau A."/>
            <person name="Blom J."/>
            <person name="Bajic V.B."/>
            <person name="Stingl U."/>
        </authorList>
    </citation>
    <scope>NUCLEOTIDE SEQUENCE [LARGE SCALE GENOMIC DNA]</scope>
    <source>
        <strain evidence="10 11">MBRSH7</strain>
    </source>
</reference>
<dbReference type="InterPro" id="IPR006197">
    <property type="entry name" value="Peptidase_S24_LexA"/>
</dbReference>
<keyword evidence="3 7" id="KW-0378">Hydrolase</keyword>
<evidence type="ECO:0000259" key="9">
    <source>
        <dbReference type="Pfam" id="PF00717"/>
    </source>
</evidence>
<feature type="domain" description="Peptidase S24/S26A/S26B/S26C" evidence="9">
    <location>
        <begin position="74"/>
        <end position="186"/>
    </location>
</feature>
<dbReference type="PATRIC" id="fig|1623450.3.peg.910"/>
<keyword evidence="4 7" id="KW-0068">Autocatalytic cleavage</keyword>
<dbReference type="OrthoDB" id="9802364at2"/>
<keyword evidence="2" id="KW-0227">DNA damage</keyword>
<evidence type="ECO:0000256" key="6">
    <source>
        <dbReference type="ARBA" id="ARBA00023236"/>
    </source>
</evidence>
<organism evidence="10 11">
    <name type="scientific">Methylophilales bacterium MBRS-H7</name>
    <dbReference type="NCBI Taxonomy" id="1623450"/>
    <lineage>
        <taxon>Bacteria</taxon>
        <taxon>Pseudomonadati</taxon>
        <taxon>Pseudomonadota</taxon>
        <taxon>Betaproteobacteria</taxon>
        <taxon>Nitrosomonadales</taxon>
        <taxon>OM43 clade</taxon>
    </lineage>
</organism>
<dbReference type="InterPro" id="IPR015927">
    <property type="entry name" value="Peptidase_S24_S26A/B/C"/>
</dbReference>
<evidence type="ECO:0000256" key="4">
    <source>
        <dbReference type="ARBA" id="ARBA00022813"/>
    </source>
</evidence>
<dbReference type="PRINTS" id="PR00726">
    <property type="entry name" value="LEXASERPTASE"/>
</dbReference>
<feature type="region of interest" description="Disordered" evidence="8">
    <location>
        <begin position="1"/>
        <end position="21"/>
    </location>
</feature>
<gene>
    <name evidence="10" type="ORF">VI33_04570</name>
</gene>
<sequence>MSNKKNQRGGARKGAGRKKGSGLYAESTKVVRIPISRMGDVKSFLLSTKKTNSNVVNFIQPSIQKPVSITLFSHKVPAGFPSPADDHAESRLDLNEYLINQTESTFFVRIKGDSMIDAGILDNDIVIVDRSKSASINDIILASIDGEFTVKVLAKNNKGPYLMPANKEFKPIYIEEGSQFEIWGVVTGSVRKFK</sequence>
<dbReference type="Gene3D" id="2.10.109.10">
    <property type="entry name" value="Umud Fragment, subunit A"/>
    <property type="match status" value="1"/>
</dbReference>
<evidence type="ECO:0000256" key="5">
    <source>
        <dbReference type="ARBA" id="ARBA00023204"/>
    </source>
</evidence>
<name>A0A0H4JBX1_9PROT</name>